<feature type="compositionally biased region" description="Low complexity" evidence="1">
    <location>
        <begin position="51"/>
        <end position="67"/>
    </location>
</feature>
<feature type="signal peptide" evidence="2">
    <location>
        <begin position="1"/>
        <end position="17"/>
    </location>
</feature>
<evidence type="ECO:0000313" key="3">
    <source>
        <dbReference type="EMBL" id="SOC44088.1"/>
    </source>
</evidence>
<feature type="compositionally biased region" description="Polar residues" evidence="1">
    <location>
        <begin position="30"/>
        <end position="41"/>
    </location>
</feature>
<reference evidence="4" key="1">
    <citation type="submission" date="2017-08" db="EMBL/GenBank/DDBJ databases">
        <authorList>
            <person name="Varghese N."/>
            <person name="Submissions S."/>
        </authorList>
    </citation>
    <scope>NUCLEOTIDE SEQUENCE [LARGE SCALE GENOMIC DNA]</scope>
    <source>
        <strain evidence="4">JC23</strain>
    </source>
</reference>
<protein>
    <recommendedName>
        <fullName evidence="5">YusW-like protein</fullName>
    </recommendedName>
</protein>
<dbReference type="AlphaFoldDB" id="A0A285URR9"/>
<keyword evidence="4" id="KW-1185">Reference proteome</keyword>
<gene>
    <name evidence="3" type="ORF">SAMN05877842_1198</name>
</gene>
<dbReference type="EMBL" id="OBQC01000019">
    <property type="protein sequence ID" value="SOC44088.1"/>
    <property type="molecule type" value="Genomic_DNA"/>
</dbReference>
<feature type="chain" id="PRO_5039487016" description="YusW-like protein" evidence="2">
    <location>
        <begin position="18"/>
        <end position="194"/>
    </location>
</feature>
<dbReference type="RefSeq" id="WP_097151013.1">
    <property type="nucleotide sequence ID" value="NZ_OBQC01000019.1"/>
</dbReference>
<organism evidence="3 4">
    <name type="scientific">Ureibacillus acetophenoni</name>
    <dbReference type="NCBI Taxonomy" id="614649"/>
    <lineage>
        <taxon>Bacteria</taxon>
        <taxon>Bacillati</taxon>
        <taxon>Bacillota</taxon>
        <taxon>Bacilli</taxon>
        <taxon>Bacillales</taxon>
        <taxon>Caryophanaceae</taxon>
        <taxon>Ureibacillus</taxon>
    </lineage>
</organism>
<feature type="region of interest" description="Disordered" evidence="1">
    <location>
        <begin position="29"/>
        <end position="67"/>
    </location>
</feature>
<sequence length="194" mass="21632">MNKILLSTALLSIFCLAACGGKEEFDVTKNDVSSETNTDVKTNSETKKATGNETETGTNQTGDNNQEGVTWENEVGLIVSSEGNTSDKFSKLEEFMANYNASDEEIEQFKNDIISDYESKRYLGDTENDQYMLSMILKTYIIEQSNGGTPLGDFASIMHENLKLTYLGEEDKESETVKANEAQMDEHFTHLQEG</sequence>
<accession>A0A285URR9</accession>
<evidence type="ECO:0000313" key="4">
    <source>
        <dbReference type="Proteomes" id="UP000219252"/>
    </source>
</evidence>
<dbReference type="Proteomes" id="UP000219252">
    <property type="component" value="Unassembled WGS sequence"/>
</dbReference>
<keyword evidence="2" id="KW-0732">Signal</keyword>
<dbReference type="OrthoDB" id="2622166at2"/>
<evidence type="ECO:0008006" key="5">
    <source>
        <dbReference type="Google" id="ProtNLM"/>
    </source>
</evidence>
<evidence type="ECO:0000256" key="2">
    <source>
        <dbReference type="SAM" id="SignalP"/>
    </source>
</evidence>
<proteinExistence type="predicted"/>
<evidence type="ECO:0000256" key="1">
    <source>
        <dbReference type="SAM" id="MobiDB-lite"/>
    </source>
</evidence>
<name>A0A285URR9_9BACL</name>